<evidence type="ECO:0000313" key="2">
    <source>
        <dbReference type="WBParaSite" id="nRc.2.0.1.t17799-RA"/>
    </source>
</evidence>
<keyword evidence="1" id="KW-1185">Reference proteome</keyword>
<reference evidence="2" key="1">
    <citation type="submission" date="2022-11" db="UniProtKB">
        <authorList>
            <consortium name="WormBaseParasite"/>
        </authorList>
    </citation>
    <scope>IDENTIFICATION</scope>
</reference>
<dbReference type="Proteomes" id="UP000887565">
    <property type="component" value="Unplaced"/>
</dbReference>
<sequence length="201" mass="22917">MKKLHSGVPNINLDVVCKTFVLSIYLFWAKNLEEGSPKNILPLTGEQQKIGNLLFKCMRQRDGSYKLNLTHCLMDDEMVPIDTGIIGADNIVRQCTFDKYFRKVRYPVGCYDTVQQTVIGFSVDGTFGSVQMKSLLRLKDVSNETKEAIGLYMADYHKSRNDCGSYMLKMEAERQKDSPCLLDKKGEIEVDNIKHRYLIAA</sequence>
<name>A0A915IUC7_ROMCU</name>
<accession>A0A915IUC7</accession>
<dbReference type="AlphaFoldDB" id="A0A915IUC7"/>
<evidence type="ECO:0000313" key="1">
    <source>
        <dbReference type="Proteomes" id="UP000887565"/>
    </source>
</evidence>
<organism evidence="1 2">
    <name type="scientific">Romanomermis culicivorax</name>
    <name type="common">Nematode worm</name>
    <dbReference type="NCBI Taxonomy" id="13658"/>
    <lineage>
        <taxon>Eukaryota</taxon>
        <taxon>Metazoa</taxon>
        <taxon>Ecdysozoa</taxon>
        <taxon>Nematoda</taxon>
        <taxon>Enoplea</taxon>
        <taxon>Dorylaimia</taxon>
        <taxon>Mermithida</taxon>
        <taxon>Mermithoidea</taxon>
        <taxon>Mermithidae</taxon>
        <taxon>Romanomermis</taxon>
    </lineage>
</organism>
<dbReference type="WBParaSite" id="nRc.2.0.1.t17799-RA">
    <property type="protein sequence ID" value="nRc.2.0.1.t17799-RA"/>
    <property type="gene ID" value="nRc.2.0.1.g17799"/>
</dbReference>
<proteinExistence type="predicted"/>
<protein>
    <submittedName>
        <fullName evidence="2">Uncharacterized protein</fullName>
    </submittedName>
</protein>